<dbReference type="PANTHER" id="PTHR43071">
    <property type="entry name" value="2-AMINO-4-HYDROXY-6-HYDROXYMETHYLDIHYDROPTERIDINE PYROPHOSPHOKINASE"/>
    <property type="match status" value="1"/>
</dbReference>
<keyword evidence="6" id="KW-0418">Kinase</keyword>
<gene>
    <name evidence="10" type="primary">folK</name>
    <name evidence="10" type="ORF">KME60_22820</name>
</gene>
<protein>
    <recommendedName>
        <fullName evidence="3">2-amino-4-hydroxy-6-hydroxymethyldihydropteridine diphosphokinase</fullName>
        <ecNumber evidence="3">2.7.6.3</ecNumber>
    </recommendedName>
</protein>
<evidence type="ECO:0000313" key="11">
    <source>
        <dbReference type="Proteomes" id="UP000729701"/>
    </source>
</evidence>
<evidence type="ECO:0000313" key="10">
    <source>
        <dbReference type="EMBL" id="MBW4670164.1"/>
    </source>
</evidence>
<evidence type="ECO:0000256" key="2">
    <source>
        <dbReference type="ARBA" id="ARBA00005051"/>
    </source>
</evidence>
<dbReference type="SUPFAM" id="SSF55083">
    <property type="entry name" value="6-hydroxymethyl-7,8-dihydropterin pyrophosphokinase, HPPK"/>
    <property type="match status" value="1"/>
</dbReference>
<reference evidence="10" key="2">
    <citation type="journal article" date="2022" name="Microbiol. Resour. Announc.">
        <title>Metagenome Sequencing to Explore Phylogenomics of Terrestrial Cyanobacteria.</title>
        <authorList>
            <person name="Ward R.D."/>
            <person name="Stajich J.E."/>
            <person name="Johansen J.R."/>
            <person name="Huntemann M."/>
            <person name="Clum A."/>
            <person name="Foster B."/>
            <person name="Foster B."/>
            <person name="Roux S."/>
            <person name="Palaniappan K."/>
            <person name="Varghese N."/>
            <person name="Mukherjee S."/>
            <person name="Reddy T.B.K."/>
            <person name="Daum C."/>
            <person name="Copeland A."/>
            <person name="Chen I.A."/>
            <person name="Ivanova N.N."/>
            <person name="Kyrpides N.C."/>
            <person name="Shapiro N."/>
            <person name="Eloe-Fadrosh E.A."/>
            <person name="Pietrasiak N."/>
        </authorList>
    </citation>
    <scope>NUCLEOTIDE SEQUENCE</scope>
    <source>
        <strain evidence="10">GSE-NOS-MK-12-04C</strain>
    </source>
</reference>
<evidence type="ECO:0000259" key="9">
    <source>
        <dbReference type="PROSITE" id="PS00794"/>
    </source>
</evidence>
<keyword evidence="4 10" id="KW-0808">Transferase</keyword>
<evidence type="ECO:0000256" key="1">
    <source>
        <dbReference type="ARBA" id="ARBA00000198"/>
    </source>
</evidence>
<organism evidence="10 11">
    <name type="scientific">Cyanomargarita calcarea GSE-NOS-MK-12-04C</name>
    <dbReference type="NCBI Taxonomy" id="2839659"/>
    <lineage>
        <taxon>Bacteria</taxon>
        <taxon>Bacillati</taxon>
        <taxon>Cyanobacteriota</taxon>
        <taxon>Cyanophyceae</taxon>
        <taxon>Nostocales</taxon>
        <taxon>Cyanomargaritaceae</taxon>
        <taxon>Cyanomargarita</taxon>
    </lineage>
</organism>
<sequence>MGDSLAIFSSAIAYVVATPGITLEAKSSWYKTKAVGPPQPDYLNGCILLQVEMLPQLLLETLLEIENLLGRVRTERWGPRSLDLDLLLYDDLILDTPTLQIPHPRMRERAFVLVPLFEIAPDWIEPVSGYAIKELVKEVDCSDVRPFMGN</sequence>
<name>A0A951QPP7_9CYAN</name>
<dbReference type="GO" id="GO:0046656">
    <property type="term" value="P:folic acid biosynthetic process"/>
    <property type="evidence" value="ECO:0007669"/>
    <property type="project" value="UniProtKB-KW"/>
</dbReference>
<dbReference type="Pfam" id="PF01288">
    <property type="entry name" value="HPPK"/>
    <property type="match status" value="1"/>
</dbReference>
<comment type="catalytic activity">
    <reaction evidence="1">
        <text>6-hydroxymethyl-7,8-dihydropterin + ATP = (7,8-dihydropterin-6-yl)methyl diphosphate + AMP + H(+)</text>
        <dbReference type="Rhea" id="RHEA:11412"/>
        <dbReference type="ChEBI" id="CHEBI:15378"/>
        <dbReference type="ChEBI" id="CHEBI:30616"/>
        <dbReference type="ChEBI" id="CHEBI:44841"/>
        <dbReference type="ChEBI" id="CHEBI:72950"/>
        <dbReference type="ChEBI" id="CHEBI:456215"/>
        <dbReference type="EC" id="2.7.6.3"/>
    </reaction>
</comment>
<evidence type="ECO:0000256" key="8">
    <source>
        <dbReference type="ARBA" id="ARBA00022909"/>
    </source>
</evidence>
<dbReference type="GO" id="GO:0005524">
    <property type="term" value="F:ATP binding"/>
    <property type="evidence" value="ECO:0007669"/>
    <property type="project" value="UniProtKB-KW"/>
</dbReference>
<accession>A0A951QPP7</accession>
<evidence type="ECO:0000256" key="6">
    <source>
        <dbReference type="ARBA" id="ARBA00022777"/>
    </source>
</evidence>
<dbReference type="PROSITE" id="PS00794">
    <property type="entry name" value="HPPK"/>
    <property type="match status" value="1"/>
</dbReference>
<dbReference type="EC" id="2.7.6.3" evidence="3"/>
<dbReference type="GO" id="GO:0016301">
    <property type="term" value="F:kinase activity"/>
    <property type="evidence" value="ECO:0007669"/>
    <property type="project" value="UniProtKB-KW"/>
</dbReference>
<keyword evidence="8" id="KW-0289">Folate biosynthesis</keyword>
<dbReference type="NCBIfam" id="TIGR01498">
    <property type="entry name" value="folK"/>
    <property type="match status" value="1"/>
</dbReference>
<evidence type="ECO:0000256" key="3">
    <source>
        <dbReference type="ARBA" id="ARBA00013253"/>
    </source>
</evidence>
<proteinExistence type="predicted"/>
<dbReference type="EMBL" id="JAHHGZ010000027">
    <property type="protein sequence ID" value="MBW4670164.1"/>
    <property type="molecule type" value="Genomic_DNA"/>
</dbReference>
<reference evidence="10" key="1">
    <citation type="submission" date="2021-05" db="EMBL/GenBank/DDBJ databases">
        <authorList>
            <person name="Pietrasiak N."/>
            <person name="Ward R."/>
            <person name="Stajich J.E."/>
            <person name="Kurbessoian T."/>
        </authorList>
    </citation>
    <scope>NUCLEOTIDE SEQUENCE</scope>
    <source>
        <strain evidence="10">GSE-NOS-MK-12-04C</strain>
    </source>
</reference>
<dbReference type="Gene3D" id="3.30.70.560">
    <property type="entry name" value="7,8-Dihydro-6-hydroxymethylpterin-pyrophosphokinase HPPK"/>
    <property type="match status" value="1"/>
</dbReference>
<evidence type="ECO:0000256" key="7">
    <source>
        <dbReference type="ARBA" id="ARBA00022840"/>
    </source>
</evidence>
<dbReference type="GO" id="GO:0003848">
    <property type="term" value="F:2-amino-4-hydroxy-6-hydroxymethyldihydropteridine diphosphokinase activity"/>
    <property type="evidence" value="ECO:0007669"/>
    <property type="project" value="UniProtKB-EC"/>
</dbReference>
<dbReference type="Proteomes" id="UP000729701">
    <property type="component" value="Unassembled WGS sequence"/>
</dbReference>
<dbReference type="AlphaFoldDB" id="A0A951QPP7"/>
<evidence type="ECO:0000256" key="5">
    <source>
        <dbReference type="ARBA" id="ARBA00022741"/>
    </source>
</evidence>
<comment type="caution">
    <text evidence="10">The sequence shown here is derived from an EMBL/GenBank/DDBJ whole genome shotgun (WGS) entry which is preliminary data.</text>
</comment>
<feature type="domain" description="7,8-dihydro-6-hydroxymethylpterin-pyrophosphokinase" evidence="9">
    <location>
        <begin position="76"/>
        <end position="87"/>
    </location>
</feature>
<dbReference type="PANTHER" id="PTHR43071:SF1">
    <property type="entry name" value="2-AMINO-4-HYDROXY-6-HYDROXYMETHYLDIHYDROPTERIDINE PYROPHOSPHOKINASE"/>
    <property type="match status" value="1"/>
</dbReference>
<evidence type="ECO:0000256" key="4">
    <source>
        <dbReference type="ARBA" id="ARBA00022679"/>
    </source>
</evidence>
<dbReference type="InterPro" id="IPR000550">
    <property type="entry name" value="Hppk"/>
</dbReference>
<comment type="pathway">
    <text evidence="2">Cofactor biosynthesis; tetrahydrofolate biosynthesis; 2-amino-4-hydroxy-6-hydroxymethyl-7,8-dihydropteridine diphosphate from 7,8-dihydroneopterin triphosphate: step 4/4.</text>
</comment>
<keyword evidence="5" id="KW-0547">Nucleotide-binding</keyword>
<dbReference type="InterPro" id="IPR035907">
    <property type="entry name" value="Hppk_sf"/>
</dbReference>
<dbReference type="CDD" id="cd00483">
    <property type="entry name" value="HPPK"/>
    <property type="match status" value="1"/>
</dbReference>
<keyword evidence="7" id="KW-0067">ATP-binding</keyword>